<keyword evidence="10 12" id="KW-1015">Disulfide bond</keyword>
<evidence type="ECO:0000256" key="14">
    <source>
        <dbReference type="SAM" id="Phobius"/>
    </source>
</evidence>
<evidence type="ECO:0000256" key="2">
    <source>
        <dbReference type="ARBA" id="ARBA00004613"/>
    </source>
</evidence>
<feature type="disulfide bond" evidence="12">
    <location>
        <begin position="839"/>
        <end position="849"/>
    </location>
</feature>
<evidence type="ECO:0000256" key="1">
    <source>
        <dbReference type="ARBA" id="ARBA00004251"/>
    </source>
</evidence>
<name>A0AAN7RG18_MYCAM</name>
<comment type="caution">
    <text evidence="12">Lacks conserved residue(s) required for the propagation of feature annotation.</text>
</comment>
<keyword evidence="18" id="KW-1185">Reference proteome</keyword>
<evidence type="ECO:0000256" key="6">
    <source>
        <dbReference type="ARBA" id="ARBA00022729"/>
    </source>
</evidence>
<feature type="disulfide bond" evidence="12">
    <location>
        <begin position="808"/>
        <end position="869"/>
    </location>
</feature>
<dbReference type="PRINTS" id="PR00258">
    <property type="entry name" value="SPERACTRCPTR"/>
</dbReference>
<dbReference type="Gene3D" id="3.10.250.10">
    <property type="entry name" value="SRCR-like domain"/>
    <property type="match status" value="7"/>
</dbReference>
<feature type="disulfide bond" evidence="12">
    <location>
        <begin position="602"/>
        <end position="666"/>
    </location>
</feature>
<keyword evidence="6 15" id="KW-0732">Signal</keyword>
<dbReference type="PANTHER" id="PTHR19331:SF477">
    <property type="entry name" value="T-CELL DIFFERENTIATION ANTIGEN CD6"/>
    <property type="match status" value="1"/>
</dbReference>
<feature type="disulfide bond" evidence="12">
    <location>
        <begin position="297"/>
        <end position="358"/>
    </location>
</feature>
<dbReference type="InterPro" id="IPR036772">
    <property type="entry name" value="SRCR-like_dom_sf"/>
</dbReference>
<protein>
    <recommendedName>
        <fullName evidence="16">SRCR domain-containing protein</fullName>
    </recommendedName>
</protein>
<feature type="domain" description="SRCR" evidence="16">
    <location>
        <begin position="259"/>
        <end position="359"/>
    </location>
</feature>
<evidence type="ECO:0000256" key="7">
    <source>
        <dbReference type="ARBA" id="ARBA00022737"/>
    </source>
</evidence>
<comment type="caution">
    <text evidence="17">The sequence shown here is derived from an EMBL/GenBank/DDBJ whole genome shotgun (WGS) entry which is preliminary data.</text>
</comment>
<keyword evidence="11" id="KW-0325">Glycoprotein</keyword>
<feature type="disulfide bond" evidence="12">
    <location>
        <begin position="179"/>
        <end position="243"/>
    </location>
</feature>
<dbReference type="FunFam" id="3.10.250.10:FF:000004">
    <property type="entry name" value="Scavenger receptor cysteine-rich type 1 protein M130"/>
    <property type="match status" value="1"/>
</dbReference>
<evidence type="ECO:0000256" key="10">
    <source>
        <dbReference type="ARBA" id="ARBA00023157"/>
    </source>
</evidence>
<feature type="disulfide bond" evidence="12">
    <location>
        <begin position="511"/>
        <end position="572"/>
    </location>
</feature>
<evidence type="ECO:0000256" key="9">
    <source>
        <dbReference type="ARBA" id="ARBA00023136"/>
    </source>
</evidence>
<evidence type="ECO:0000256" key="11">
    <source>
        <dbReference type="ARBA" id="ARBA00023180"/>
    </source>
</evidence>
<sequence length="1127" mass="119598">MEMEGVLSPRVLWLLLWVQQCRGRGDLQTCTVGLSTLLTIPVLMFEGAAEVRLANGGWRCAGRVEVKHQGQWGTVCDVSWDMKDAAVVCKQLGCGSALEAPKYGHFGPGSGPIWMNEVGCGGTESALSDCRHRGWGQHYCDHSWDAGVTCSGFVQLVGGDSPCSGRVEIHDGNQWKTVCDSDFGPKAADVVCRELQCGTALSVPGAAHFGEGAGAFWNRELQCVGNESLLISCPRGSPRDQPCTHANAAGVTCTQFTGFRLVNGSTACEGRVEVEVLGTWGTLCASRWDLSDAHVLCRHLNCGFAESIPRGGRFGRGPGPVWRDSFHCNGTEAHLGQCPVTALGASPCSQESNAAVICSGPDSSSSLRLVGGGSWCDGRVEILQRGTWGRVLDDQWDMQEASVVCRQLQCGEAEAAYNPPKPERGTGPVGLRGVRCAGHEARLTLCNTSVPESALAAGIAEDVGVVCWGSRQVRLVNGPGRCAGRVEIYYQGSWGTVCDDGWDLPDATVVCHQLGCGGAAQAVGSVHFGKGSGRIWLQGVNCSGAEVALWDCPAGSWAQDNCGHKEDAGVVCSEFVALRLENSSNCSGRLQVFYNGTWGSVCSNSMTPKTVSLACKELGCGDGGYLEPYPTYGRLPGPAWLDRVQCGERNSSFWQCPSAPWDPRSCDDLRDETHITCNGNSHPPSHKHHPSSCSLLGIFKRRDTARRGFSFACQTLVLLGAQTGFQLSEPHTFTSSCQLGSQQHPWEAEVSPGKVSEEPSQGSEEHSEKIRAVGGENGCSGRVEIWHGGSWGTVCDDSWDMQDAAVACRQLGCGPAVSALDEAAFGEGTGPIWLEQVECRGTEPSLQDCWARPGDSGACRHKEDAAVRCSGERQGWDPSRGPPPLSEPVLPFLCSYHADPTPGRATGSRRVSLPVIICIILGALLCLLLALLAGQVRIARAGRRGSERAWEPFPDAVYEEIAYSPAWEKQARFSGPGGMSLLTVTSSPLLSDIPVLPGGDPADGYDDAREVSDPAEDPAPGQGDWEKSRVPEEGAGPRAASRGANLHSQRSAGVPGAEGDARSLSLESTGYDDAEDVSPVHPPEDTKAVTPELSAQQSLSPGHGEPVPAEQLGAASQEERSVQLGEP</sequence>
<feature type="domain" description="SRCR" evidence="16">
    <location>
        <begin position="367"/>
        <end position="468"/>
    </location>
</feature>
<feature type="disulfide bond" evidence="12">
    <location>
        <begin position="192"/>
        <end position="253"/>
    </location>
</feature>
<dbReference type="PROSITE" id="PS50287">
    <property type="entry name" value="SRCR_2"/>
    <property type="match status" value="7"/>
</dbReference>
<feature type="region of interest" description="Disordered" evidence="13">
    <location>
        <begin position="992"/>
        <end position="1127"/>
    </location>
</feature>
<feature type="domain" description="SRCR" evidence="16">
    <location>
        <begin position="51"/>
        <end position="151"/>
    </location>
</feature>
<feature type="chain" id="PRO_5042924274" description="SRCR domain-containing protein" evidence="15">
    <location>
        <begin position="24"/>
        <end position="1127"/>
    </location>
</feature>
<dbReference type="SUPFAM" id="SSF56487">
    <property type="entry name" value="SRCR-like"/>
    <property type="match status" value="7"/>
</dbReference>
<evidence type="ECO:0000256" key="3">
    <source>
        <dbReference type="ARBA" id="ARBA00022475"/>
    </source>
</evidence>
<keyword evidence="4" id="KW-0964">Secreted</keyword>
<dbReference type="FunFam" id="3.10.250.10:FF:000012">
    <property type="entry name" value="CD163 molecule like 1"/>
    <property type="match status" value="1"/>
</dbReference>
<keyword evidence="9 14" id="KW-0472">Membrane</keyword>
<dbReference type="GO" id="GO:0005886">
    <property type="term" value="C:plasma membrane"/>
    <property type="evidence" value="ECO:0007669"/>
    <property type="project" value="UniProtKB-SubCell"/>
</dbReference>
<keyword evidence="3" id="KW-1003">Cell membrane</keyword>
<evidence type="ECO:0000313" key="17">
    <source>
        <dbReference type="EMBL" id="KAK4805279.1"/>
    </source>
</evidence>
<organism evidence="17 18">
    <name type="scientific">Mycteria americana</name>
    <name type="common">Wood stork</name>
    <dbReference type="NCBI Taxonomy" id="33587"/>
    <lineage>
        <taxon>Eukaryota</taxon>
        <taxon>Metazoa</taxon>
        <taxon>Chordata</taxon>
        <taxon>Craniata</taxon>
        <taxon>Vertebrata</taxon>
        <taxon>Euteleostomi</taxon>
        <taxon>Archelosauria</taxon>
        <taxon>Archosauria</taxon>
        <taxon>Dinosauria</taxon>
        <taxon>Saurischia</taxon>
        <taxon>Theropoda</taxon>
        <taxon>Coelurosauria</taxon>
        <taxon>Aves</taxon>
        <taxon>Neognathae</taxon>
        <taxon>Neoaves</taxon>
        <taxon>Aequornithes</taxon>
        <taxon>Ciconiiformes</taxon>
        <taxon>Ciconiidae</taxon>
        <taxon>Mycteria</taxon>
    </lineage>
</organism>
<feature type="disulfide bond" evidence="12">
    <location>
        <begin position="223"/>
        <end position="233"/>
    </location>
</feature>
<proteinExistence type="predicted"/>
<evidence type="ECO:0000313" key="18">
    <source>
        <dbReference type="Proteomes" id="UP001333110"/>
    </source>
</evidence>
<dbReference type="EMBL" id="JAUNZN010000130">
    <property type="protein sequence ID" value="KAK4805279.1"/>
    <property type="molecule type" value="Genomic_DNA"/>
</dbReference>
<feature type="transmembrane region" description="Helical" evidence="14">
    <location>
        <begin position="911"/>
        <end position="934"/>
    </location>
</feature>
<dbReference type="GO" id="GO:0005576">
    <property type="term" value="C:extracellular region"/>
    <property type="evidence" value="ECO:0007669"/>
    <property type="project" value="UniProtKB-SubCell"/>
</dbReference>
<keyword evidence="7" id="KW-0677">Repeat</keyword>
<feature type="disulfide bond" evidence="12">
    <location>
        <begin position="795"/>
        <end position="859"/>
    </location>
</feature>
<dbReference type="SMART" id="SM00202">
    <property type="entry name" value="SR"/>
    <property type="match status" value="7"/>
</dbReference>
<feature type="disulfide bond" evidence="12">
    <location>
        <begin position="284"/>
        <end position="348"/>
    </location>
</feature>
<feature type="region of interest" description="Disordered" evidence="13">
    <location>
        <begin position="744"/>
        <end position="768"/>
    </location>
</feature>
<feature type="disulfide bond" evidence="12">
    <location>
        <begin position="328"/>
        <end position="338"/>
    </location>
</feature>
<feature type="compositionally biased region" description="Low complexity" evidence="13">
    <location>
        <begin position="992"/>
        <end position="1002"/>
    </location>
</feature>
<feature type="disulfide bond" evidence="12">
    <location>
        <begin position="76"/>
        <end position="140"/>
    </location>
</feature>
<dbReference type="FunFam" id="3.10.250.10:FF:000002">
    <property type="entry name" value="Scavenger receptor cysteine-rich type 1 protein M130"/>
    <property type="match status" value="4"/>
</dbReference>
<evidence type="ECO:0000256" key="8">
    <source>
        <dbReference type="ARBA" id="ARBA00022989"/>
    </source>
</evidence>
<feature type="domain" description="SRCR" evidence="16">
    <location>
        <begin position="578"/>
        <end position="678"/>
    </location>
</feature>
<dbReference type="GO" id="GO:0005737">
    <property type="term" value="C:cytoplasm"/>
    <property type="evidence" value="ECO:0007669"/>
    <property type="project" value="UniProtKB-ARBA"/>
</dbReference>
<dbReference type="Proteomes" id="UP001333110">
    <property type="component" value="Unassembled WGS sequence"/>
</dbReference>
<dbReference type="PANTHER" id="PTHR19331">
    <property type="entry name" value="SCAVENGER RECEPTOR DOMAIN-CONTAINING"/>
    <property type="match status" value="1"/>
</dbReference>
<keyword evidence="8 14" id="KW-1133">Transmembrane helix</keyword>
<feature type="disulfide bond" evidence="12">
    <location>
        <begin position="120"/>
        <end position="130"/>
    </location>
</feature>
<feature type="domain" description="SRCR" evidence="16">
    <location>
        <begin position="770"/>
        <end position="870"/>
    </location>
</feature>
<comment type="subcellular location">
    <subcellularLocation>
        <location evidence="1">Cell membrane</location>
        <topology evidence="1">Single-pass type I membrane protein</topology>
    </subcellularLocation>
    <subcellularLocation>
        <location evidence="2">Secreted</location>
    </subcellularLocation>
</comment>
<dbReference type="AlphaFoldDB" id="A0AAN7RG18"/>
<keyword evidence="5 14" id="KW-0812">Transmembrane</keyword>
<feature type="disulfide bond" evidence="12">
    <location>
        <begin position="646"/>
        <end position="656"/>
    </location>
</feature>
<evidence type="ECO:0000256" key="4">
    <source>
        <dbReference type="ARBA" id="ARBA00022525"/>
    </source>
</evidence>
<feature type="disulfide bond" evidence="12">
    <location>
        <begin position="498"/>
        <end position="562"/>
    </location>
</feature>
<evidence type="ECO:0000256" key="5">
    <source>
        <dbReference type="ARBA" id="ARBA00022692"/>
    </source>
</evidence>
<dbReference type="InterPro" id="IPR001190">
    <property type="entry name" value="SRCR"/>
</dbReference>
<feature type="disulfide bond" evidence="12">
    <location>
        <begin position="436"/>
        <end position="446"/>
    </location>
</feature>
<dbReference type="PROSITE" id="PS00420">
    <property type="entry name" value="SRCR_1"/>
    <property type="match status" value="3"/>
</dbReference>
<feature type="signal peptide" evidence="15">
    <location>
        <begin position="1"/>
        <end position="23"/>
    </location>
</feature>
<evidence type="ECO:0000256" key="12">
    <source>
        <dbReference type="PROSITE-ProRule" id="PRU00196"/>
    </source>
</evidence>
<dbReference type="Pfam" id="PF00530">
    <property type="entry name" value="SRCR"/>
    <property type="match status" value="7"/>
</dbReference>
<feature type="domain" description="SRCR" evidence="16">
    <location>
        <begin position="473"/>
        <end position="573"/>
    </location>
</feature>
<dbReference type="FunFam" id="3.10.250.10:FF:000001">
    <property type="entry name" value="Lysyl oxidase 4 isoform X1"/>
    <property type="match status" value="1"/>
</dbReference>
<evidence type="ECO:0000256" key="13">
    <source>
        <dbReference type="SAM" id="MobiDB-lite"/>
    </source>
</evidence>
<feature type="disulfide bond" evidence="12">
    <location>
        <begin position="542"/>
        <end position="552"/>
    </location>
</feature>
<evidence type="ECO:0000256" key="15">
    <source>
        <dbReference type="SAM" id="SignalP"/>
    </source>
</evidence>
<evidence type="ECO:0000259" key="16">
    <source>
        <dbReference type="PROSITE" id="PS50287"/>
    </source>
</evidence>
<reference evidence="17 18" key="1">
    <citation type="journal article" date="2023" name="J. Hered.">
        <title>Chromosome-level genome of the wood stork (Mycteria americana) provides insight into avian chromosome evolution.</title>
        <authorList>
            <person name="Flamio R. Jr."/>
            <person name="Ramstad K.M."/>
        </authorList>
    </citation>
    <scope>NUCLEOTIDE SEQUENCE [LARGE SCALE GENOMIC DNA]</scope>
    <source>
        <strain evidence="17">JAX WOST 10</strain>
    </source>
</reference>
<gene>
    <name evidence="17" type="ORF">QYF61_004844</name>
</gene>
<accession>A0AAN7RG18</accession>
<feature type="domain" description="SRCR" evidence="16">
    <location>
        <begin position="154"/>
        <end position="254"/>
    </location>
</feature>
<feature type="disulfide bond" evidence="12">
    <location>
        <begin position="89"/>
        <end position="150"/>
    </location>
</feature>